<organism evidence="3 5">
    <name type="scientific">Arsenophonus nasoniae</name>
    <name type="common">son-killer infecting Nasonia vitripennis</name>
    <dbReference type="NCBI Taxonomy" id="638"/>
    <lineage>
        <taxon>Bacteria</taxon>
        <taxon>Pseudomonadati</taxon>
        <taxon>Pseudomonadota</taxon>
        <taxon>Gammaproteobacteria</taxon>
        <taxon>Enterobacterales</taxon>
        <taxon>Morganellaceae</taxon>
        <taxon>Arsenophonus</taxon>
    </lineage>
</organism>
<dbReference type="EMBL" id="CP038619">
    <property type="protein sequence ID" value="QBY46427.1"/>
    <property type="molecule type" value="Genomic_DNA"/>
</dbReference>
<dbReference type="KEGG" id="ans:ArsFIN_50380"/>
<dbReference type="EMBL" id="CP123528">
    <property type="protein sequence ID" value="WGM08572.1"/>
    <property type="molecule type" value="Genomic_DNA"/>
</dbReference>
<dbReference type="AlphaFoldDB" id="A0A4P7L2A1"/>
<keyword evidence="3" id="KW-0614">Plasmid</keyword>
<geneLocation type="plasmid" evidence="3">
    <name>pArsFIN7</name>
</geneLocation>
<gene>
    <name evidence="2" type="ORF">ArsFIN_50380</name>
    <name evidence="3" type="ORF">ArsFIN_51270</name>
    <name evidence="4" type="ORF">QE258_24975</name>
</gene>
<protein>
    <submittedName>
        <fullName evidence="3">Uncharacterized protein</fullName>
    </submittedName>
</protein>
<evidence type="ECO:0000313" key="4">
    <source>
        <dbReference type="EMBL" id="WGM08572.1"/>
    </source>
</evidence>
<reference evidence="4" key="2">
    <citation type="submission" date="2023-04" db="EMBL/GenBank/DDBJ databases">
        <title>Genome dynamics across the evolutionary transition to endosymbiosis.</title>
        <authorList>
            <person name="Siozios S."/>
            <person name="Nadal-Jimenez P."/>
            <person name="Azagi T."/>
            <person name="Sprong H."/>
            <person name="Frost C.L."/>
            <person name="Parratt S.R."/>
            <person name="Taylor G."/>
            <person name="Brettell L."/>
            <person name="Lew K.C."/>
            <person name="Croft L."/>
            <person name="King K.C."/>
            <person name="Brockhurst M.A."/>
            <person name="Hypsa V."/>
            <person name="Novakova E."/>
            <person name="Darby A.C."/>
            <person name="Hurst G.D.D."/>
        </authorList>
    </citation>
    <scope>NUCLEOTIDE SEQUENCE</scope>
    <source>
        <strain evidence="4">ANv_CAN</strain>
        <plasmid evidence="4">paNv_CAN5</plasmid>
    </source>
</reference>
<geneLocation type="plasmid" evidence="5">
    <name>parsfin7</name>
</geneLocation>
<evidence type="ECO:0000256" key="1">
    <source>
        <dbReference type="SAM" id="MobiDB-lite"/>
    </source>
</evidence>
<feature type="compositionally biased region" description="Basic and acidic residues" evidence="1">
    <location>
        <begin position="81"/>
        <end position="92"/>
    </location>
</feature>
<dbReference type="Proteomes" id="UP001177592">
    <property type="component" value="Plasmid paNv_CAN5"/>
</dbReference>
<feature type="region of interest" description="Disordered" evidence="1">
    <location>
        <begin position="75"/>
        <end position="99"/>
    </location>
</feature>
<sequence>MKDWRSKSRIGRAVFIKHLNEIREKLNEGETNRQIYLHLVKTYQFSLSESQFNRYIQKYCADLLAKIRFVPTTKNMSQPQKLDKTTQPDTVKKSATRQI</sequence>
<dbReference type="RefSeq" id="WP_026824285.1">
    <property type="nucleotide sequence ID" value="NZ_CP038619.1"/>
</dbReference>
<evidence type="ECO:0000313" key="6">
    <source>
        <dbReference type="Proteomes" id="UP001177592"/>
    </source>
</evidence>
<evidence type="ECO:0000313" key="5">
    <source>
        <dbReference type="Proteomes" id="UP000295134"/>
    </source>
</evidence>
<dbReference type="Proteomes" id="UP000295134">
    <property type="component" value="Plasmid pArsFIN7"/>
</dbReference>
<dbReference type="KEGG" id="ans:ArsFIN_51270"/>
<evidence type="ECO:0000313" key="3">
    <source>
        <dbReference type="EMBL" id="QBY46516.1"/>
    </source>
</evidence>
<evidence type="ECO:0000313" key="2">
    <source>
        <dbReference type="EMBL" id="QBY46427.1"/>
    </source>
</evidence>
<geneLocation type="plasmid" evidence="4 6">
    <name>paNv_CAN5</name>
</geneLocation>
<dbReference type="EMBL" id="CP038619">
    <property type="protein sequence ID" value="QBY46516.1"/>
    <property type="molecule type" value="Genomic_DNA"/>
</dbReference>
<proteinExistence type="predicted"/>
<accession>A0A4P7L2A1</accession>
<name>A0A4P7L2A1_9GAMM</name>
<reference evidence="3 5" key="1">
    <citation type="submission" date="2019-03" db="EMBL/GenBank/DDBJ databases">
        <title>Long-read sequencing reveals hyperdense prophage content in a complex bacterial symbiont genome.</title>
        <authorList>
            <person name="Frost C.L."/>
            <person name="Siozios S."/>
            <person name="Nadal-Jimenez P."/>
            <person name="Brockhurst M.A."/>
            <person name="King K.C."/>
            <person name="Darby A.C."/>
            <person name="Hurst G.D.D."/>
        </authorList>
    </citation>
    <scope>NUCLEOTIDE SEQUENCE [LARGE SCALE GENOMIC DNA]</scope>
    <source>
        <strain evidence="3 5">FIN</strain>
        <plasmid evidence="5">parsfin7</plasmid>
        <plasmid evidence="3">pArsFIN7</plasmid>
    </source>
</reference>
<dbReference type="GeneID" id="39751218"/>
<keyword evidence="6" id="KW-1185">Reference proteome</keyword>